<dbReference type="Pfam" id="PF02746">
    <property type="entry name" value="MR_MLE_N"/>
    <property type="match status" value="1"/>
</dbReference>
<dbReference type="SUPFAM" id="SSF54826">
    <property type="entry name" value="Enolase N-terminal domain-like"/>
    <property type="match status" value="1"/>
</dbReference>
<dbReference type="GO" id="GO:0000287">
    <property type="term" value="F:magnesium ion binding"/>
    <property type="evidence" value="ECO:0007669"/>
    <property type="project" value="TreeGrafter"/>
</dbReference>
<keyword evidence="6" id="KW-1185">Reference proteome</keyword>
<proteinExistence type="predicted"/>
<dbReference type="Gene3D" id="3.30.390.10">
    <property type="entry name" value="Enolase-like, N-terminal domain"/>
    <property type="match status" value="1"/>
</dbReference>
<evidence type="ECO:0000256" key="1">
    <source>
        <dbReference type="ARBA" id="ARBA00001946"/>
    </source>
</evidence>
<organism evidence="5 6">
    <name type="scientific">Zhihengliuella flava</name>
    <dbReference type="NCBI Taxonomy" id="1285193"/>
    <lineage>
        <taxon>Bacteria</taxon>
        <taxon>Bacillati</taxon>
        <taxon>Actinomycetota</taxon>
        <taxon>Actinomycetes</taxon>
        <taxon>Micrococcales</taxon>
        <taxon>Micrococcaceae</taxon>
        <taxon>Zhihengliuella</taxon>
    </lineage>
</organism>
<comment type="cofactor">
    <cofactor evidence="1">
        <name>Mg(2+)</name>
        <dbReference type="ChEBI" id="CHEBI:18420"/>
    </cofactor>
</comment>
<reference evidence="5" key="1">
    <citation type="submission" date="2020-11" db="EMBL/GenBank/DDBJ databases">
        <title>Sequencing the genomes of 1000 actinobacteria strains.</title>
        <authorList>
            <person name="Klenk H.-P."/>
        </authorList>
    </citation>
    <scope>NUCLEOTIDE SEQUENCE</scope>
    <source>
        <strain evidence="5">DSM 26152</strain>
    </source>
</reference>
<evidence type="ECO:0000256" key="3">
    <source>
        <dbReference type="ARBA" id="ARBA00022842"/>
    </source>
</evidence>
<name>A0A931DB62_9MICC</name>
<dbReference type="EMBL" id="JADOTZ010000001">
    <property type="protein sequence ID" value="MBG6084316.1"/>
    <property type="molecule type" value="Genomic_DNA"/>
</dbReference>
<dbReference type="Gene3D" id="3.20.20.120">
    <property type="entry name" value="Enolase-like C-terminal domain"/>
    <property type="match status" value="1"/>
</dbReference>
<evidence type="ECO:0000256" key="2">
    <source>
        <dbReference type="ARBA" id="ARBA00022723"/>
    </source>
</evidence>
<dbReference type="Pfam" id="PF13378">
    <property type="entry name" value="MR_MLE_C"/>
    <property type="match status" value="1"/>
</dbReference>
<dbReference type="RefSeq" id="WP_196835642.1">
    <property type="nucleotide sequence ID" value="NZ_JADOTZ010000001.1"/>
</dbReference>
<keyword evidence="3" id="KW-0460">Magnesium</keyword>
<dbReference type="GO" id="GO:0016052">
    <property type="term" value="P:carbohydrate catabolic process"/>
    <property type="evidence" value="ECO:0007669"/>
    <property type="project" value="TreeGrafter"/>
</dbReference>
<sequence length="405" mass="42586">MAITATQSTVTRIELTLISLPFDAGRRDTAADANESIDTYNASSRTFTEMQSLLVSVHTSDGLTGWGEAFGHKTNPATWAALQDVVAPFFVGRAADPVAVRHDAEYAFHAFGRTGPVHYALSAIDTALWDLAAQRAGQPLRHLLAEHLGTGGPDHPVREAISSYASLVHYGEDPVEVDFHVRRAAAAGFAAFKLHESTREAIAAARQAAGGHPLMVDVNCHWDLEGAHRAADAFTDLDLHWLEEPIFPPDDAGALAALNARHGYVAAGENASGAQGLIDQMAAGAVAVAQPSVGKIGGITDMLEVYAAGARLGVAVVPHNFYYGPALVATAQLIAAAPRQRAADGTAHPELEVPFLSWPRRLHPLHAAHHDAASADVVLPEAPGLGFAPDPEVLAAATLRTATVA</sequence>
<dbReference type="InterPro" id="IPR029065">
    <property type="entry name" value="Enolase_C-like"/>
</dbReference>
<dbReference type="InterPro" id="IPR046945">
    <property type="entry name" value="RHMD-like"/>
</dbReference>
<dbReference type="PANTHER" id="PTHR13794:SF58">
    <property type="entry name" value="MITOCHONDRIAL ENOLASE SUPERFAMILY MEMBER 1"/>
    <property type="match status" value="1"/>
</dbReference>
<dbReference type="SFLD" id="SFLDS00001">
    <property type="entry name" value="Enolase"/>
    <property type="match status" value="1"/>
</dbReference>
<dbReference type="PROSITE" id="PS00909">
    <property type="entry name" value="MR_MLE_2"/>
    <property type="match status" value="1"/>
</dbReference>
<dbReference type="InterPro" id="IPR013342">
    <property type="entry name" value="Mandelate_racemase_C"/>
</dbReference>
<dbReference type="AlphaFoldDB" id="A0A931DB62"/>
<feature type="domain" description="Mandelate racemase/muconate lactonizing enzyme C-terminal" evidence="4">
    <location>
        <begin position="174"/>
        <end position="265"/>
    </location>
</feature>
<dbReference type="Proteomes" id="UP000625033">
    <property type="component" value="Unassembled WGS sequence"/>
</dbReference>
<accession>A0A931DB62</accession>
<dbReference type="GO" id="GO:0016836">
    <property type="term" value="F:hydro-lyase activity"/>
    <property type="evidence" value="ECO:0007669"/>
    <property type="project" value="TreeGrafter"/>
</dbReference>
<dbReference type="InterPro" id="IPR013341">
    <property type="entry name" value="Mandelate_racemase_N_dom"/>
</dbReference>
<dbReference type="SMART" id="SM00922">
    <property type="entry name" value="MR_MLE"/>
    <property type="match status" value="1"/>
</dbReference>
<gene>
    <name evidence="5" type="ORF">IW252_001083</name>
</gene>
<evidence type="ECO:0000259" key="4">
    <source>
        <dbReference type="SMART" id="SM00922"/>
    </source>
</evidence>
<dbReference type="InterPro" id="IPR029017">
    <property type="entry name" value="Enolase-like_N"/>
</dbReference>
<comment type="caution">
    <text evidence="5">The sequence shown here is derived from an EMBL/GenBank/DDBJ whole genome shotgun (WGS) entry which is preliminary data.</text>
</comment>
<keyword evidence="2" id="KW-0479">Metal-binding</keyword>
<protein>
    <submittedName>
        <fullName evidence="5">L-alanine-DL-glutamate epimerase-like enolase superfamily enzyme</fullName>
    </submittedName>
</protein>
<evidence type="ECO:0000313" key="5">
    <source>
        <dbReference type="EMBL" id="MBG6084316.1"/>
    </source>
</evidence>
<dbReference type="InterPro" id="IPR018110">
    <property type="entry name" value="Mandel_Rmase/mucon_lact_enz_CS"/>
</dbReference>
<dbReference type="CDD" id="cd03316">
    <property type="entry name" value="MR_like"/>
    <property type="match status" value="1"/>
</dbReference>
<dbReference type="InterPro" id="IPR036849">
    <property type="entry name" value="Enolase-like_C_sf"/>
</dbReference>
<dbReference type="PANTHER" id="PTHR13794">
    <property type="entry name" value="ENOLASE SUPERFAMILY, MANDELATE RACEMASE"/>
    <property type="match status" value="1"/>
</dbReference>
<dbReference type="GO" id="GO:0009063">
    <property type="term" value="P:amino acid catabolic process"/>
    <property type="evidence" value="ECO:0007669"/>
    <property type="project" value="InterPro"/>
</dbReference>
<evidence type="ECO:0000313" key="6">
    <source>
        <dbReference type="Proteomes" id="UP000625033"/>
    </source>
</evidence>
<dbReference type="SUPFAM" id="SSF51604">
    <property type="entry name" value="Enolase C-terminal domain-like"/>
    <property type="match status" value="1"/>
</dbReference>